<dbReference type="EMBL" id="CAEZUX010000076">
    <property type="protein sequence ID" value="CAB4616545.1"/>
    <property type="molecule type" value="Genomic_DNA"/>
</dbReference>
<feature type="region of interest" description="Disordered" evidence="1">
    <location>
        <begin position="97"/>
        <end position="125"/>
    </location>
</feature>
<feature type="region of interest" description="Disordered" evidence="1">
    <location>
        <begin position="1"/>
        <end position="41"/>
    </location>
</feature>
<dbReference type="AlphaFoldDB" id="A0A6J6HYH9"/>
<evidence type="ECO:0000313" key="2">
    <source>
        <dbReference type="EMBL" id="CAB4616545.1"/>
    </source>
</evidence>
<accession>A0A6J6HYH9</accession>
<proteinExistence type="predicted"/>
<reference evidence="2" key="1">
    <citation type="submission" date="2020-05" db="EMBL/GenBank/DDBJ databases">
        <authorList>
            <person name="Chiriac C."/>
            <person name="Salcher M."/>
            <person name="Ghai R."/>
            <person name="Kavagutti S V."/>
        </authorList>
    </citation>
    <scope>NUCLEOTIDE SEQUENCE</scope>
</reference>
<gene>
    <name evidence="2" type="ORF">UFOPK1874_00748</name>
</gene>
<feature type="compositionally biased region" description="Pro residues" evidence="1">
    <location>
        <begin position="23"/>
        <end position="34"/>
    </location>
</feature>
<organism evidence="2">
    <name type="scientific">freshwater metagenome</name>
    <dbReference type="NCBI Taxonomy" id="449393"/>
    <lineage>
        <taxon>unclassified sequences</taxon>
        <taxon>metagenomes</taxon>
        <taxon>ecological metagenomes</taxon>
    </lineage>
</organism>
<evidence type="ECO:0000256" key="1">
    <source>
        <dbReference type="SAM" id="MobiDB-lite"/>
    </source>
</evidence>
<sequence length="183" mass="18804">MKPAGIRIDPPPSPAVASVKSPPATPAALPPEDPPGVRDSSHGFFVAPFSTVRVRLTPPNSLAVVRPNATAPPRSVMRATGMLVFVAMRSINGIDASVSGQPRTESSSFTPIGIPPKGSEMSADAARSIAPSVSTKETALSPLALIAFSVACISSFGCLRPARYSSTSEHASPCHGESVMKAS</sequence>
<protein>
    <submittedName>
        <fullName evidence="2">Unannotated protein</fullName>
    </submittedName>
</protein>
<feature type="compositionally biased region" description="Polar residues" evidence="1">
    <location>
        <begin position="98"/>
        <end position="110"/>
    </location>
</feature>
<name>A0A6J6HYH9_9ZZZZ</name>